<name>A0A1S1YY16_FLAPC</name>
<dbReference type="Pfam" id="PF07885">
    <property type="entry name" value="Ion_trans_2"/>
    <property type="match status" value="1"/>
</dbReference>
<feature type="transmembrane region" description="Helical" evidence="1">
    <location>
        <begin position="190"/>
        <end position="211"/>
    </location>
</feature>
<feature type="transmembrane region" description="Helical" evidence="1">
    <location>
        <begin position="124"/>
        <end position="144"/>
    </location>
</feature>
<feature type="transmembrane region" description="Helical" evidence="1">
    <location>
        <begin position="69"/>
        <end position="87"/>
    </location>
</feature>
<dbReference type="InterPro" id="IPR013099">
    <property type="entry name" value="K_chnl_dom"/>
</dbReference>
<sequence length="220" mass="24853">MAIVFSKTIFNNLHKLRYILLIIAYFLVLWAPIIFQSFGVIDLVSDISLIVLLFAIVNFIRKKNTYNKVFTFISFMIIFGRGATVGIENDNAIIVSWIALLIYFCFFLRILLIEVWGANKVNLNTILGAIAGYIQIGVIAFALFKVCDILYYNQAFSQPVEVSDLIYFSFVTLTTVGYGDISPVADEVKAFSVIFAMVGQFYMAILMALLVGKYQQEHGK</sequence>
<dbReference type="EMBL" id="JRYR02000001">
    <property type="protein sequence ID" value="OHX65880.1"/>
    <property type="molecule type" value="Genomic_DNA"/>
</dbReference>
<comment type="caution">
    <text evidence="3">The sequence shown here is derived from an EMBL/GenBank/DDBJ whole genome shotgun (WGS) entry which is preliminary data.</text>
</comment>
<dbReference type="OrthoDB" id="9799090at2"/>
<keyword evidence="4" id="KW-1185">Reference proteome</keyword>
<feature type="domain" description="Potassium channel" evidence="2">
    <location>
        <begin position="140"/>
        <end position="212"/>
    </location>
</feature>
<evidence type="ECO:0000259" key="2">
    <source>
        <dbReference type="Pfam" id="PF07885"/>
    </source>
</evidence>
<protein>
    <recommendedName>
        <fullName evidence="2">Potassium channel domain-containing protein</fullName>
    </recommendedName>
</protein>
<keyword evidence="1" id="KW-1133">Transmembrane helix</keyword>
<proteinExistence type="predicted"/>
<evidence type="ECO:0000256" key="1">
    <source>
        <dbReference type="SAM" id="Phobius"/>
    </source>
</evidence>
<dbReference type="Proteomes" id="UP000179797">
    <property type="component" value="Unassembled WGS sequence"/>
</dbReference>
<feature type="transmembrane region" description="Helical" evidence="1">
    <location>
        <begin position="16"/>
        <end position="35"/>
    </location>
</feature>
<gene>
    <name evidence="3" type="ORF">NH26_05695</name>
</gene>
<evidence type="ECO:0000313" key="3">
    <source>
        <dbReference type="EMBL" id="OHX65880.1"/>
    </source>
</evidence>
<dbReference type="Gene3D" id="1.10.287.70">
    <property type="match status" value="1"/>
</dbReference>
<dbReference type="SUPFAM" id="SSF81324">
    <property type="entry name" value="Voltage-gated potassium channels"/>
    <property type="match status" value="1"/>
</dbReference>
<feature type="transmembrane region" description="Helical" evidence="1">
    <location>
        <begin position="41"/>
        <end position="60"/>
    </location>
</feature>
<evidence type="ECO:0000313" key="4">
    <source>
        <dbReference type="Proteomes" id="UP000179797"/>
    </source>
</evidence>
<reference evidence="3 4" key="1">
    <citation type="journal article" date="2012" name="Int. J. Syst. Evol. Microbiol.">
        <title>Flammeovirga pacifica sp. nov., isolated from deep-sea sediment.</title>
        <authorList>
            <person name="Xu H."/>
            <person name="Fu Y."/>
            <person name="Yang N."/>
            <person name="Ding Z."/>
            <person name="Lai Q."/>
            <person name="Zeng R."/>
        </authorList>
    </citation>
    <scope>NUCLEOTIDE SEQUENCE [LARGE SCALE GENOMIC DNA]</scope>
    <source>
        <strain evidence="4">DSM 24597 / LMG 26175 / WPAGA1</strain>
    </source>
</reference>
<organism evidence="3 4">
    <name type="scientific">Flammeovirga pacifica</name>
    <dbReference type="NCBI Taxonomy" id="915059"/>
    <lineage>
        <taxon>Bacteria</taxon>
        <taxon>Pseudomonadati</taxon>
        <taxon>Bacteroidota</taxon>
        <taxon>Cytophagia</taxon>
        <taxon>Cytophagales</taxon>
        <taxon>Flammeovirgaceae</taxon>
        <taxon>Flammeovirga</taxon>
    </lineage>
</organism>
<accession>A0A1S1YY16</accession>
<feature type="transmembrane region" description="Helical" evidence="1">
    <location>
        <begin position="93"/>
        <end position="112"/>
    </location>
</feature>
<keyword evidence="1" id="KW-0472">Membrane</keyword>
<dbReference type="AlphaFoldDB" id="A0A1S1YY16"/>
<dbReference type="STRING" id="915059.NH26_05695"/>
<keyword evidence="1" id="KW-0812">Transmembrane</keyword>
<dbReference type="RefSeq" id="WP_052431813.1">
    <property type="nucleotide sequence ID" value="NZ_JRYR02000001.1"/>
</dbReference>